<dbReference type="Gene3D" id="3.20.20.370">
    <property type="entry name" value="Glycoside hydrolase/deacetylase"/>
    <property type="match status" value="1"/>
</dbReference>
<dbReference type="GO" id="GO:0005975">
    <property type="term" value="P:carbohydrate metabolic process"/>
    <property type="evidence" value="ECO:0007669"/>
    <property type="project" value="InterPro"/>
</dbReference>
<feature type="domain" description="NodB homology" evidence="4">
    <location>
        <begin position="114"/>
        <end position="271"/>
    </location>
</feature>
<dbReference type="Proteomes" id="UP000230843">
    <property type="component" value="Unassembled WGS sequence"/>
</dbReference>
<dbReference type="Pfam" id="PF01522">
    <property type="entry name" value="Polysacc_deac_1"/>
    <property type="match status" value="1"/>
</dbReference>
<dbReference type="InterPro" id="IPR002509">
    <property type="entry name" value="NODB_dom"/>
</dbReference>
<organism evidence="5 6">
    <name type="scientific">Candidatus Magasanikbacteria bacterium CG_4_9_14_3_um_filter_32_9</name>
    <dbReference type="NCBI Taxonomy" id="1974644"/>
    <lineage>
        <taxon>Bacteria</taxon>
        <taxon>Candidatus Magasanikiibacteriota</taxon>
    </lineage>
</organism>
<evidence type="ECO:0000259" key="4">
    <source>
        <dbReference type="PROSITE" id="PS51677"/>
    </source>
</evidence>
<comment type="caution">
    <text evidence="5">The sequence shown here is derived from an EMBL/GenBank/DDBJ whole genome shotgun (WGS) entry which is preliminary data.</text>
</comment>
<evidence type="ECO:0000313" key="6">
    <source>
        <dbReference type="Proteomes" id="UP000230843"/>
    </source>
</evidence>
<dbReference type="SUPFAM" id="SSF88713">
    <property type="entry name" value="Glycoside hydrolase/deacetylase"/>
    <property type="match status" value="1"/>
</dbReference>
<dbReference type="PROSITE" id="PS51677">
    <property type="entry name" value="NODB"/>
    <property type="match status" value="1"/>
</dbReference>
<protein>
    <recommendedName>
        <fullName evidence="4">NodB homology domain-containing protein</fullName>
    </recommendedName>
</protein>
<keyword evidence="3" id="KW-1133">Transmembrane helix</keyword>
<feature type="transmembrane region" description="Helical" evidence="3">
    <location>
        <begin position="5"/>
        <end position="22"/>
    </location>
</feature>
<dbReference type="PANTHER" id="PTHR34216">
    <property type="match status" value="1"/>
</dbReference>
<dbReference type="InterPro" id="IPR051398">
    <property type="entry name" value="Polysacch_Deacetylase"/>
</dbReference>
<dbReference type="CDD" id="cd10918">
    <property type="entry name" value="CE4_NodB_like_5s_6s"/>
    <property type="match status" value="1"/>
</dbReference>
<dbReference type="AlphaFoldDB" id="A0A2M7Z6P3"/>
<sequence length="271" mass="31526">MKKIFLLIISLFIVIILVFFVFNKSTKNSIDDGIENKVILQKEYEVKEKITVPILIYHNIRDFKLGESAQDKQYVVSVENFEKQMKYLNENGFQTILMRDLYYYFEGEKDLPQNPVIINFDDGVVNQYESAFPILKKYNQVATFFVFTNAMDRNVNYINWTQLAEMVDAGMEVGSHSNLHPFLNKIIDKKLLEKEIKGSKDEIESRLGVEVISFAYPFGEYNDSNKQLVKGSGYFVARGIKNGEEHNKEGLYDLRAYFVTSDFEGFKKLID</sequence>
<evidence type="ECO:0000256" key="3">
    <source>
        <dbReference type="SAM" id="Phobius"/>
    </source>
</evidence>
<evidence type="ECO:0000313" key="5">
    <source>
        <dbReference type="EMBL" id="PJA89742.1"/>
    </source>
</evidence>
<dbReference type="GO" id="GO:0005576">
    <property type="term" value="C:extracellular region"/>
    <property type="evidence" value="ECO:0007669"/>
    <property type="project" value="UniProtKB-SubCell"/>
</dbReference>
<dbReference type="GO" id="GO:0016810">
    <property type="term" value="F:hydrolase activity, acting on carbon-nitrogen (but not peptide) bonds"/>
    <property type="evidence" value="ECO:0007669"/>
    <property type="project" value="InterPro"/>
</dbReference>
<name>A0A2M7Z6P3_9BACT</name>
<keyword evidence="3" id="KW-0472">Membrane</keyword>
<dbReference type="PANTHER" id="PTHR34216:SF3">
    <property type="entry name" value="POLY-BETA-1,6-N-ACETYL-D-GLUCOSAMINE N-DEACETYLASE"/>
    <property type="match status" value="1"/>
</dbReference>
<accession>A0A2M7Z6P3</accession>
<evidence type="ECO:0000256" key="2">
    <source>
        <dbReference type="ARBA" id="ARBA00022729"/>
    </source>
</evidence>
<gene>
    <name evidence="5" type="ORF">CO137_02605</name>
</gene>
<keyword evidence="2" id="KW-0732">Signal</keyword>
<dbReference type="InterPro" id="IPR011330">
    <property type="entry name" value="Glyco_hydro/deAcase_b/a-brl"/>
</dbReference>
<dbReference type="EMBL" id="PFVJ01000055">
    <property type="protein sequence ID" value="PJA89742.1"/>
    <property type="molecule type" value="Genomic_DNA"/>
</dbReference>
<keyword evidence="3" id="KW-0812">Transmembrane</keyword>
<reference evidence="6" key="1">
    <citation type="submission" date="2017-09" db="EMBL/GenBank/DDBJ databases">
        <title>Depth-based differentiation of microbial function through sediment-hosted aquifers and enrichment of novel symbionts in the deep terrestrial subsurface.</title>
        <authorList>
            <person name="Probst A.J."/>
            <person name="Ladd B."/>
            <person name="Jarett J.K."/>
            <person name="Geller-Mcgrath D.E."/>
            <person name="Sieber C.M.K."/>
            <person name="Emerson J.B."/>
            <person name="Anantharaman K."/>
            <person name="Thomas B.C."/>
            <person name="Malmstrom R."/>
            <person name="Stieglmeier M."/>
            <person name="Klingl A."/>
            <person name="Woyke T."/>
            <person name="Ryan C.M."/>
            <person name="Banfield J.F."/>
        </authorList>
    </citation>
    <scope>NUCLEOTIDE SEQUENCE [LARGE SCALE GENOMIC DNA]</scope>
</reference>
<proteinExistence type="predicted"/>
<comment type="subcellular location">
    <subcellularLocation>
        <location evidence="1">Secreted</location>
    </subcellularLocation>
</comment>
<evidence type="ECO:0000256" key="1">
    <source>
        <dbReference type="ARBA" id="ARBA00004613"/>
    </source>
</evidence>